<evidence type="ECO:0000313" key="6">
    <source>
        <dbReference type="EMBL" id="ALO63225.1"/>
    </source>
</evidence>
<keyword evidence="2" id="KW-0804">Transcription</keyword>
<keyword evidence="6" id="KW-0934">Plastid</keyword>
<feature type="domain" description="DNA-directed RNA polymerase RpoA/D/Rpb3-type" evidence="5">
    <location>
        <begin position="20"/>
        <end position="446"/>
    </location>
</feature>
<dbReference type="GO" id="GO:0003899">
    <property type="term" value="F:DNA-directed RNA polymerase activity"/>
    <property type="evidence" value="ECO:0007669"/>
    <property type="project" value="InterPro"/>
</dbReference>
<dbReference type="InterPro" id="IPR011262">
    <property type="entry name" value="DNA-dir_RNA_pol_insert"/>
</dbReference>
<protein>
    <recommendedName>
        <fullName evidence="3">Plastid-encoded RNA polymerase subunit alpha</fullName>
    </recommendedName>
</protein>
<feature type="region of interest" description="Disordered" evidence="4">
    <location>
        <begin position="216"/>
        <end position="242"/>
    </location>
</feature>
<dbReference type="Gene3D" id="3.30.1360.10">
    <property type="entry name" value="RNA polymerase, RBP11-like subunit"/>
    <property type="match status" value="2"/>
</dbReference>
<evidence type="ECO:0000256" key="4">
    <source>
        <dbReference type="SAM" id="MobiDB-lite"/>
    </source>
</evidence>
<dbReference type="GO" id="GO:0046983">
    <property type="term" value="F:protein dimerization activity"/>
    <property type="evidence" value="ECO:0007669"/>
    <property type="project" value="InterPro"/>
</dbReference>
<geneLocation type="chloroplast" evidence="6"/>
<reference evidence="6" key="1">
    <citation type="journal article" date="2015" name="BMC Evol. Biol.">
        <title>Chloroplast phylogenomic analysis of chlorophyte green algae identifies a novel lineage sister to the Sphaeropleales (Chlorophyceae).</title>
        <authorList>
            <person name="Lemieux C."/>
            <person name="Vincent A.T."/>
            <person name="Labarre A."/>
            <person name="Otis C."/>
            <person name="Turmel M."/>
        </authorList>
    </citation>
    <scope>NUCLEOTIDE SEQUENCE</scope>
</reference>
<organism evidence="6">
    <name type="scientific">Chlamydomonas applanata</name>
    <name type="common">Chlamydomonas humicola</name>
    <dbReference type="NCBI Taxonomy" id="35704"/>
    <lineage>
        <taxon>Eukaryota</taxon>
        <taxon>Viridiplantae</taxon>
        <taxon>Chlorophyta</taxon>
        <taxon>core chlorophytes</taxon>
        <taxon>Chlorophyceae</taxon>
        <taxon>CS clade</taxon>
        <taxon>Chlamydomonadales</taxon>
        <taxon>Chlamydomonadaceae</taxon>
        <taxon>Chlamydomonas</taxon>
    </lineage>
</organism>
<name>A0A0S2LPT9_CHLAP</name>
<dbReference type="Pfam" id="PF01000">
    <property type="entry name" value="RNA_pol_A_bac"/>
    <property type="match status" value="1"/>
</dbReference>
<keyword evidence="1" id="KW-0240">DNA-directed RNA polymerase</keyword>
<dbReference type="InterPro" id="IPR036643">
    <property type="entry name" value="RNApol_insert_sf"/>
</dbReference>
<keyword evidence="6" id="KW-0150">Chloroplast</keyword>
<evidence type="ECO:0000256" key="2">
    <source>
        <dbReference type="ARBA" id="ARBA00023163"/>
    </source>
</evidence>
<dbReference type="SMART" id="SM00662">
    <property type="entry name" value="RPOLD"/>
    <property type="match status" value="1"/>
</dbReference>
<gene>
    <name evidence="6" type="primary">rpoA</name>
</gene>
<dbReference type="SUPFAM" id="SSF55257">
    <property type="entry name" value="RBP11-like subunits of RNA polymerase"/>
    <property type="match status" value="1"/>
</dbReference>
<dbReference type="GO" id="GO:0000428">
    <property type="term" value="C:DNA-directed RNA polymerase complex"/>
    <property type="evidence" value="ECO:0007669"/>
    <property type="project" value="UniProtKB-KW"/>
</dbReference>
<evidence type="ECO:0000259" key="5">
    <source>
        <dbReference type="SMART" id="SM00662"/>
    </source>
</evidence>
<accession>A0A0S2LPT9</accession>
<dbReference type="InterPro" id="IPR011263">
    <property type="entry name" value="DNA-dir_RNA_pol_RpoA/D/Rpb3"/>
</dbReference>
<evidence type="ECO:0000256" key="1">
    <source>
        <dbReference type="ARBA" id="ARBA00022478"/>
    </source>
</evidence>
<dbReference type="AlphaFoldDB" id="A0A0S2LPT9"/>
<dbReference type="GO" id="GO:0006351">
    <property type="term" value="P:DNA-templated transcription"/>
    <property type="evidence" value="ECO:0007669"/>
    <property type="project" value="InterPro"/>
</dbReference>
<proteinExistence type="predicted"/>
<dbReference type="Pfam" id="PF01193">
    <property type="entry name" value="RNA_pol_L"/>
    <property type="match status" value="1"/>
</dbReference>
<dbReference type="Gene3D" id="2.170.120.12">
    <property type="entry name" value="DNA-directed RNA polymerase, insert domain"/>
    <property type="match status" value="1"/>
</dbReference>
<evidence type="ECO:0000256" key="3">
    <source>
        <dbReference type="ARBA" id="ARBA00031776"/>
    </source>
</evidence>
<dbReference type="SUPFAM" id="SSF56553">
    <property type="entry name" value="Insert subdomain of RNA polymerase alpha subunit"/>
    <property type="match status" value="1"/>
</dbReference>
<feature type="region of interest" description="Disordered" evidence="4">
    <location>
        <begin position="471"/>
        <end position="495"/>
    </location>
</feature>
<dbReference type="EMBL" id="KT625417">
    <property type="protein sequence ID" value="ALO63225.1"/>
    <property type="molecule type" value="Genomic_DNA"/>
</dbReference>
<dbReference type="CDD" id="cd06928">
    <property type="entry name" value="RNAP_alpha_NTD"/>
    <property type="match status" value="1"/>
</dbReference>
<sequence length="574" mass="64646">MTKLFISCKESRIENNRSFYGCFYLGPFESGQSLTIANALRRTLLAECSGLGIVSVLIENVHHEYSTLPGVRDSVLDILLNMKEIVLKKTKNVYGMYKKKSVHSVYEGIGSTYFKPVIGYLKVRGPGVIRAKDLRLPPSVECVDPNQYIATVGNDGFLNMKFIIMEGKNNILGNVTRDADLLNQRQKLVNELKRLMNGSDQVDSVKGPSLDLIQKTPTSITSESPHPAARAKKGGHKGETTTTAVKKTGLKKVDEVYSVSNPKNETKQEENIVEHTNVLNDNIYQNSTQLFLDAIFNPVTKVNYVVEVNENKLVEKESKKYTLTEDITHLMQSTNELQNAFPFLYNAKDNQESPNPVSFSENQNRMIEFVDHFFPSSYSGTSLSSEEPSSKHDFMNLYSCIQPLKKEKPTNTIILEIWTNGSLHPREALRTSFNHLANSFLLLQKTKPINTIYNDWSSYKNVLNSFTKDSPKVSKSVEYNPAPPSPKAPEGKNQAEESLQTLGVTNRDSVASMNLKGLKNFNISTLNISLRTYTKLKLEKINTIGELTLKWKEISEKFDKKTTNELLKCLSELL</sequence>
<dbReference type="InterPro" id="IPR036603">
    <property type="entry name" value="RBP11-like"/>
</dbReference>
<dbReference type="SUPFAM" id="SSF47789">
    <property type="entry name" value="C-terminal domain of RNA polymerase alpha subunit"/>
    <property type="match status" value="1"/>
</dbReference>